<feature type="compositionally biased region" description="Acidic residues" evidence="3">
    <location>
        <begin position="297"/>
        <end position="310"/>
    </location>
</feature>
<dbReference type="PANTHER" id="PTHR46771">
    <property type="entry name" value="DETERIN"/>
    <property type="match status" value="1"/>
</dbReference>
<name>A0A0D7BQV3_9AGAR</name>
<dbReference type="PANTHER" id="PTHR46771:SF5">
    <property type="entry name" value="DETERIN"/>
    <property type="match status" value="1"/>
</dbReference>
<organism evidence="4 5">
    <name type="scientific">Cylindrobasidium torrendii FP15055 ss-10</name>
    <dbReference type="NCBI Taxonomy" id="1314674"/>
    <lineage>
        <taxon>Eukaryota</taxon>
        <taxon>Fungi</taxon>
        <taxon>Dikarya</taxon>
        <taxon>Basidiomycota</taxon>
        <taxon>Agaricomycotina</taxon>
        <taxon>Agaricomycetes</taxon>
        <taxon>Agaricomycetidae</taxon>
        <taxon>Agaricales</taxon>
        <taxon>Marasmiineae</taxon>
        <taxon>Physalacriaceae</taxon>
        <taxon>Cylindrobasidium</taxon>
    </lineage>
</organism>
<evidence type="ECO:0000256" key="2">
    <source>
        <dbReference type="ARBA" id="ARBA00022833"/>
    </source>
</evidence>
<evidence type="ECO:0008006" key="6">
    <source>
        <dbReference type="Google" id="ProtNLM"/>
    </source>
</evidence>
<feature type="region of interest" description="Disordered" evidence="3">
    <location>
        <begin position="1"/>
        <end position="24"/>
    </location>
</feature>
<feature type="compositionally biased region" description="Polar residues" evidence="3">
    <location>
        <begin position="613"/>
        <end position="628"/>
    </location>
</feature>
<dbReference type="SUPFAM" id="SSF57924">
    <property type="entry name" value="Inhibitor of apoptosis (IAP) repeat"/>
    <property type="match status" value="2"/>
</dbReference>
<dbReference type="SMART" id="SM00238">
    <property type="entry name" value="BIR"/>
    <property type="match status" value="2"/>
</dbReference>
<proteinExistence type="predicted"/>
<evidence type="ECO:0000256" key="3">
    <source>
        <dbReference type="SAM" id="MobiDB-lite"/>
    </source>
</evidence>
<evidence type="ECO:0000256" key="1">
    <source>
        <dbReference type="ARBA" id="ARBA00022723"/>
    </source>
</evidence>
<sequence>MHRLANRQKSFKGQKRIKGPGKSTVTVRWPHPDTFAATPETLAEAGFFWTPATGDEDAATCYKCQKEISDWTEEDDPFDIHFTKCAKSCSWAFLRCGLRTDVKDGRFVSTEKNRFPNSKAMENARLDTFVDWKHDRTKNSTCSSKKLAHAGFISGQLDDNDDDLAMCIYCDTSLTGWVDGDDPMEEHRTRSAKSKKSCPFIEFASATTLGRSTSRAKSKASDLLMPTKTFDGGDDLSDAASSRSTGKGGKAPRRGRSDASHIEEETTARPTRSRTASTARPASRAPSSRSKPKPIAETEEEAEEEEDEVPEIAPRAAPSKATRARAKSKAPESDENEAPPPPRTRKQSTRSKANKTSDTEDAKPLAKSRSKKVVLDEEDAPTVRTNASRSTKKALLSEDEQPEPPKKTKGKGKATALPPPDEDEEDEEERATLRKSTRAKPSVKAKAVPVSDDDEIETATSLRKSTRGKPKPKTPVSSDEEDEEPVPKKSTKGKKSKVAPPPASEEEDEPAPVLKKPGKSKKSQPADAAKASKANARPTKTHFASDDPSDDDLIIQSSPARLPAKVHPLLEESGSEPEMVVDEPASVPVKSQKTKEKAPPRKALKSQDKVAEGSSQGKNVGTSRSKQPSVGPKKGKKASTIQNADDDGDEVFMDAMDELPDDADMEVDTVKQSRSSKASPSSSLSSLPSSNPPSSSLTSLSSSRPPSTRPLVPSSSLSQMSTSSSQTSKPPSTAKKPVSGSDKTMELEVLSSEDERVVPKAKAQPKAKAKTKEPSFIPQPSDTKIKELERKKLQNNVGKLATKFEFPTKPASSTPQSRLFPPSTRSPSPPVRFRPSPPPRQPSPLSRPPPKREKTPAPAPKPVPPPAPPETPDVDMHERSFTPEPVLPPDDNDTIMFVATPPQKVTRPPSQTKPPSTAPPAPPTLSEAFIPILASEPFVPTTELTEEELNMSVEDWILSQMRRESRNFLADAQRQVARYDTRVMEVRRTIQAKLEESI</sequence>
<dbReference type="PROSITE" id="PS50143">
    <property type="entry name" value="BIR_REPEAT_2"/>
    <property type="match status" value="2"/>
</dbReference>
<feature type="compositionally biased region" description="Basic residues" evidence="3">
    <location>
        <begin position="433"/>
        <end position="443"/>
    </location>
</feature>
<dbReference type="GO" id="GO:0046872">
    <property type="term" value="F:metal ion binding"/>
    <property type="evidence" value="ECO:0007669"/>
    <property type="project" value="UniProtKB-KW"/>
</dbReference>
<dbReference type="InterPro" id="IPR001370">
    <property type="entry name" value="BIR_rpt"/>
</dbReference>
<dbReference type="Proteomes" id="UP000054007">
    <property type="component" value="Unassembled WGS sequence"/>
</dbReference>
<feature type="compositionally biased region" description="Low complexity" evidence="3">
    <location>
        <begin position="673"/>
        <end position="739"/>
    </location>
</feature>
<keyword evidence="1" id="KW-0479">Metal-binding</keyword>
<keyword evidence="5" id="KW-1185">Reference proteome</keyword>
<evidence type="ECO:0000313" key="4">
    <source>
        <dbReference type="EMBL" id="KIY72797.1"/>
    </source>
</evidence>
<feature type="compositionally biased region" description="Acidic residues" evidence="3">
    <location>
        <begin position="420"/>
        <end position="429"/>
    </location>
</feature>
<feature type="compositionally biased region" description="Pro residues" evidence="3">
    <location>
        <begin position="827"/>
        <end position="848"/>
    </location>
</feature>
<dbReference type="STRING" id="1314674.A0A0D7BQV3"/>
<feature type="compositionally biased region" description="Low complexity" evidence="3">
    <location>
        <begin position="311"/>
        <end position="321"/>
    </location>
</feature>
<feature type="compositionally biased region" description="Low complexity" evidence="3">
    <location>
        <begin position="817"/>
        <end position="826"/>
    </location>
</feature>
<feature type="compositionally biased region" description="Basic and acidic residues" evidence="3">
    <location>
        <begin position="255"/>
        <end position="267"/>
    </location>
</feature>
<evidence type="ECO:0000313" key="5">
    <source>
        <dbReference type="Proteomes" id="UP000054007"/>
    </source>
</evidence>
<dbReference type="Gene3D" id="1.10.1170.10">
    <property type="entry name" value="Inhibitor Of Apoptosis Protein (2mihbC-IAP-1), Chain A"/>
    <property type="match status" value="2"/>
</dbReference>
<feature type="compositionally biased region" description="Basic and acidic residues" evidence="3">
    <location>
        <begin position="593"/>
        <end position="611"/>
    </location>
</feature>
<gene>
    <name evidence="4" type="ORF">CYLTODRAFT_486035</name>
</gene>
<dbReference type="OrthoDB" id="2196114at2759"/>
<protein>
    <recommendedName>
        <fullName evidence="6">BIR-domain-containing protein</fullName>
    </recommendedName>
</protein>
<feature type="compositionally biased region" description="Low complexity" evidence="3">
    <location>
        <begin position="523"/>
        <end position="536"/>
    </location>
</feature>
<feature type="compositionally biased region" description="Basic residues" evidence="3">
    <location>
        <begin position="1"/>
        <end position="19"/>
    </location>
</feature>
<dbReference type="CDD" id="cd00022">
    <property type="entry name" value="BIR"/>
    <property type="match status" value="1"/>
</dbReference>
<dbReference type="EMBL" id="KN880440">
    <property type="protein sequence ID" value="KIY72797.1"/>
    <property type="molecule type" value="Genomic_DNA"/>
</dbReference>
<feature type="compositionally biased region" description="Pro residues" evidence="3">
    <location>
        <begin position="857"/>
        <end position="871"/>
    </location>
</feature>
<feature type="compositionally biased region" description="Basic and acidic residues" evidence="3">
    <location>
        <begin position="355"/>
        <end position="364"/>
    </location>
</feature>
<feature type="compositionally biased region" description="Basic residues" evidence="3">
    <location>
        <begin position="343"/>
        <end position="353"/>
    </location>
</feature>
<reference evidence="4 5" key="1">
    <citation type="journal article" date="2015" name="Fungal Genet. Biol.">
        <title>Evolution of novel wood decay mechanisms in Agaricales revealed by the genome sequences of Fistulina hepatica and Cylindrobasidium torrendii.</title>
        <authorList>
            <person name="Floudas D."/>
            <person name="Held B.W."/>
            <person name="Riley R."/>
            <person name="Nagy L.G."/>
            <person name="Koehler G."/>
            <person name="Ransdell A.S."/>
            <person name="Younus H."/>
            <person name="Chow J."/>
            <person name="Chiniquy J."/>
            <person name="Lipzen A."/>
            <person name="Tritt A."/>
            <person name="Sun H."/>
            <person name="Haridas S."/>
            <person name="LaButti K."/>
            <person name="Ohm R.A."/>
            <person name="Kues U."/>
            <person name="Blanchette R.A."/>
            <person name="Grigoriev I.V."/>
            <person name="Minto R.E."/>
            <person name="Hibbett D.S."/>
        </authorList>
    </citation>
    <scope>NUCLEOTIDE SEQUENCE [LARGE SCALE GENOMIC DNA]</scope>
    <source>
        <strain evidence="4 5">FP15055 ss-10</strain>
    </source>
</reference>
<accession>A0A0D7BQV3</accession>
<feature type="compositionally biased region" description="Low complexity" evidence="3">
    <location>
        <begin position="268"/>
        <end position="289"/>
    </location>
</feature>
<feature type="compositionally biased region" description="Basic and acidic residues" evidence="3">
    <location>
        <begin position="783"/>
        <end position="792"/>
    </location>
</feature>
<feature type="compositionally biased region" description="Acidic residues" evidence="3">
    <location>
        <begin position="644"/>
        <end position="667"/>
    </location>
</feature>
<feature type="region of interest" description="Disordered" evidence="3">
    <location>
        <begin position="225"/>
        <end position="926"/>
    </location>
</feature>
<dbReference type="AlphaFoldDB" id="A0A0D7BQV3"/>
<dbReference type="Pfam" id="PF00653">
    <property type="entry name" value="BIR"/>
    <property type="match status" value="2"/>
</dbReference>
<dbReference type="InterPro" id="IPR051190">
    <property type="entry name" value="Baculoviral_IAP"/>
</dbReference>
<keyword evidence="2" id="KW-0862">Zinc</keyword>